<dbReference type="EMBL" id="JACHLZ010000001">
    <property type="protein sequence ID" value="MBB5833145.1"/>
    <property type="molecule type" value="Genomic_DNA"/>
</dbReference>
<evidence type="ECO:0000313" key="4">
    <source>
        <dbReference type="EMBL" id="MBB5833145.1"/>
    </source>
</evidence>
<keyword evidence="1 4" id="KW-0378">Hydrolase</keyword>
<feature type="region of interest" description="Disordered" evidence="2">
    <location>
        <begin position="43"/>
        <end position="67"/>
    </location>
</feature>
<dbReference type="PANTHER" id="PTHR48081">
    <property type="entry name" value="AB HYDROLASE SUPERFAMILY PROTEIN C4A8.06C"/>
    <property type="match status" value="1"/>
</dbReference>
<evidence type="ECO:0000313" key="5">
    <source>
        <dbReference type="Proteomes" id="UP000588158"/>
    </source>
</evidence>
<dbReference type="Proteomes" id="UP000588158">
    <property type="component" value="Unassembled WGS sequence"/>
</dbReference>
<dbReference type="InterPro" id="IPR050300">
    <property type="entry name" value="GDXG_lipolytic_enzyme"/>
</dbReference>
<evidence type="ECO:0000256" key="1">
    <source>
        <dbReference type="ARBA" id="ARBA00022801"/>
    </source>
</evidence>
<dbReference type="InterPro" id="IPR013094">
    <property type="entry name" value="AB_hydrolase_3"/>
</dbReference>
<dbReference type="EC" id="3.1.1.-" evidence="4"/>
<dbReference type="Gene3D" id="3.40.50.1820">
    <property type="entry name" value="alpha/beta hydrolase"/>
    <property type="match status" value="1"/>
</dbReference>
<dbReference type="GO" id="GO:0016787">
    <property type="term" value="F:hydrolase activity"/>
    <property type="evidence" value="ECO:0007669"/>
    <property type="project" value="UniProtKB-KW"/>
</dbReference>
<dbReference type="AlphaFoldDB" id="A0A841AIK2"/>
<reference evidence="4 5" key="1">
    <citation type="submission" date="2020-08" db="EMBL/GenBank/DDBJ databases">
        <title>Sequencing the genomes of 1000 actinobacteria strains.</title>
        <authorList>
            <person name="Klenk H.-P."/>
        </authorList>
    </citation>
    <scope>NUCLEOTIDE SEQUENCE [LARGE SCALE GENOMIC DNA]</scope>
    <source>
        <strain evidence="4 5">DSM 28796</strain>
    </source>
</reference>
<evidence type="ECO:0000256" key="2">
    <source>
        <dbReference type="SAM" id="MobiDB-lite"/>
    </source>
</evidence>
<evidence type="ECO:0000259" key="3">
    <source>
        <dbReference type="Pfam" id="PF07859"/>
    </source>
</evidence>
<feature type="compositionally biased region" description="Low complexity" evidence="2">
    <location>
        <begin position="55"/>
        <end position="65"/>
    </location>
</feature>
<dbReference type="PANTHER" id="PTHR48081:SF8">
    <property type="entry name" value="ALPHA_BETA HYDROLASE FOLD-3 DOMAIN-CONTAINING PROTEIN-RELATED"/>
    <property type="match status" value="1"/>
</dbReference>
<accession>A0A841AIK2</accession>
<gene>
    <name evidence="4" type="ORF">HNR70_002958</name>
</gene>
<name>A0A841AIK2_9MICO</name>
<feature type="domain" description="Alpha/beta hydrolase fold-3" evidence="3">
    <location>
        <begin position="75"/>
        <end position="278"/>
    </location>
</feature>
<protein>
    <submittedName>
        <fullName evidence="4">Acetyl esterase</fullName>
        <ecNumber evidence="4">3.1.1.-</ecNumber>
    </submittedName>
</protein>
<dbReference type="InterPro" id="IPR029058">
    <property type="entry name" value="AB_hydrolase_fold"/>
</dbReference>
<organism evidence="4 5">
    <name type="scientific">Brachybacterium aquaticum</name>
    <dbReference type="NCBI Taxonomy" id="1432564"/>
    <lineage>
        <taxon>Bacteria</taxon>
        <taxon>Bacillati</taxon>
        <taxon>Actinomycetota</taxon>
        <taxon>Actinomycetes</taxon>
        <taxon>Micrococcales</taxon>
        <taxon>Dermabacteraceae</taxon>
        <taxon>Brachybacterium</taxon>
    </lineage>
</organism>
<dbReference type="SUPFAM" id="SSF53474">
    <property type="entry name" value="alpha/beta-Hydrolases"/>
    <property type="match status" value="1"/>
</dbReference>
<comment type="caution">
    <text evidence="4">The sequence shown here is derived from an EMBL/GenBank/DDBJ whole genome shotgun (WGS) entry which is preliminary data.</text>
</comment>
<keyword evidence="5" id="KW-1185">Reference proteome</keyword>
<sequence>MQGRRQIDIEAWQFGGRPAPIGLMQDLLIPGADGPIPARLYRPLGSPGTVGGSSGSSRRSSSGSRESARPVPLTVYYHGGGFVLGSITSHDPICRFLAHRAGVAVLSIGYRLAPEHPFPAGHEDAIAAYAWAAAHTETLGLAPHLAVVGDSAGGNLAAAVSLAARDRGLPMTAGQVLISRWLDLTSSAPSRTQSAKGFFLTTAQLDWYADHPLPDPDLATDPRVSPLRAPDLSGLPPTVLSFAGFEPLRDDSLAAAARQGEAGVPMTTHLQEGHIHAFSNVLGAGRTGLRAAGEIAEMLAGLLAAR</sequence>
<proteinExistence type="predicted"/>
<dbReference type="Pfam" id="PF07859">
    <property type="entry name" value="Abhydrolase_3"/>
    <property type="match status" value="1"/>
</dbReference>
<dbReference type="RefSeq" id="WP_221421149.1">
    <property type="nucleotide sequence ID" value="NZ_JACHLZ010000001.1"/>
</dbReference>